<dbReference type="Pfam" id="PF01074">
    <property type="entry name" value="Glyco_hydro_38N"/>
    <property type="match status" value="1"/>
</dbReference>
<dbReference type="PANTHER" id="PTHR11607">
    <property type="entry name" value="ALPHA-MANNOSIDASE"/>
    <property type="match status" value="1"/>
</dbReference>
<dbReference type="PANTHER" id="PTHR11607:SF70">
    <property type="entry name" value="ALPHA-MANNOSIDASE"/>
    <property type="match status" value="1"/>
</dbReference>
<sequence length="1276" mass="146194">MVQRPFSDDGSNSNIVWKNMTLPRNEALMPGGYTQVKTVFHKMQRPKMSTILSSVETGRGKATYTRTKIARNEIAPPIELRHARNTINNVTLMDFQSTTVQSILFQPFARNNSYPEKISVGTYYQMREPAPSKFFPSGDDRELQSVEQKINARDSTIVIPASPVGKENSSVIVKGIFIADTKGKSKNLITDLRSNVAISAENDEKVDFLLEEVSDSMSRYSYNVTNNPYTCIVMQETKADIDAPAQFSNLNIEPLWINKKHYWDFIFDSRYESLMRSPKWPHLNVFLLPISHVDTIWKKPYEYYHNNTVTKILSNIVKKLQFYDKLTFTWNEVSHLSQWWKNTSQKSRTAFKKLLKSGRLEITTGGWVQSEEATTHLFGIVHQLIEGHQWLKNHLNYTPKVGWLTNSVTHSPTLPYLLSAAGITKFIITNLHYSWEQFLAEFQISDFIWIQNWDNDKNHPSSLNQELNKIGNERYPKNSVLTHFMQFNSDSFKACGPAKNVCSSEFDFNQLNKHKDIQNYNVKVKSEKLLEQYSKTGTLSPHNVVIAPLGAPYRYELQTEFDYQYNNYKKLADFINDNSNIYNAKINFGTPSDYFKTILSKHKTYPTFQGDFLNFADISSGSPAYWTGFFTSRPFLKILLRRLQSTLRSTEILLSFVINLSAYPQHNTSNLLQLLIRARENVARLQDRHVAGGTLSLSTLQYVYKVILSTVKDCWHIQEVVASLLTTKPEDSTPYLHKLVHRDGEFISAFRTVDVGDKIYIFNSLGQQRTEIVELMTKHPNIRIVDHNRKDVSIQINPVWTYSKDNYIRISSTYFKISFAITIAPMTLELYKIKETYDASHNAATIYCVDCIVDNIDSQNHVFPLSIQPLQTGDIQLESYKHRVIVDEVTGFVKTVIEKETNKEKSILIDYGAFRSSDVNSGMFLFNTNTTRPLHDILLPYRDGTKNKVTIIIAGLVTTEITSIYGRLLQHTVKLFNLMNTPLASSIYLESKLDYELSPKNRELEVFLSIKTEIANGIHPEMFTDNNGFQHTARTVNISRRVESNIYPITSMVFIQDSKSRLTLITDHAQGVTSLQEGHLAVMLDRRVLFNDGRGTQEGLADSGTTFHRHYILLENFMESTSGQGSHYISHSEIQLPSFAALYLADSVNNILDIFVVDREHTDLAYYSFLPLIKSSFPCDVAVIHYRTTINRLSLQLFRPNMALLVLQRRSFSCRIDNSAQLHCNGDSSFSLEKVLRNLKGVFHTNLVGTNEGVPLSLITEKNFPPMELMSLKVFF</sequence>
<dbReference type="Gene3D" id="2.60.40.1180">
    <property type="entry name" value="Golgi alpha-mannosidase II"/>
    <property type="match status" value="1"/>
</dbReference>
<dbReference type="SMART" id="SM00872">
    <property type="entry name" value="Alpha-mann_mid"/>
    <property type="match status" value="1"/>
</dbReference>
<dbReference type="SUPFAM" id="SSF88688">
    <property type="entry name" value="Families 57/38 glycoside transferase middle domain"/>
    <property type="match status" value="1"/>
</dbReference>
<dbReference type="SUPFAM" id="SSF88713">
    <property type="entry name" value="Glycoside hydrolase/deacetylase"/>
    <property type="match status" value="1"/>
</dbReference>
<dbReference type="InterPro" id="IPR000602">
    <property type="entry name" value="Glyco_hydro_38_N"/>
</dbReference>
<keyword evidence="5" id="KW-0862">Zinc</keyword>
<keyword evidence="3" id="KW-0479">Metal-binding</keyword>
<dbReference type="InterPro" id="IPR027291">
    <property type="entry name" value="Glyco_hydro_38_N_sf"/>
</dbReference>
<dbReference type="AlphaFoldDB" id="A0ABD0TT29"/>
<organism evidence="8 9">
    <name type="scientific">Loxostege sticticalis</name>
    <name type="common">Beet webworm moth</name>
    <dbReference type="NCBI Taxonomy" id="481309"/>
    <lineage>
        <taxon>Eukaryota</taxon>
        <taxon>Metazoa</taxon>
        <taxon>Ecdysozoa</taxon>
        <taxon>Arthropoda</taxon>
        <taxon>Hexapoda</taxon>
        <taxon>Insecta</taxon>
        <taxon>Pterygota</taxon>
        <taxon>Neoptera</taxon>
        <taxon>Endopterygota</taxon>
        <taxon>Lepidoptera</taxon>
        <taxon>Glossata</taxon>
        <taxon>Ditrysia</taxon>
        <taxon>Pyraloidea</taxon>
        <taxon>Crambidae</taxon>
        <taxon>Pyraustinae</taxon>
        <taxon>Loxostege</taxon>
    </lineage>
</organism>
<evidence type="ECO:0000313" key="9">
    <source>
        <dbReference type="Proteomes" id="UP001549921"/>
    </source>
</evidence>
<gene>
    <name evidence="8" type="ORF">ABMA28_000529</name>
</gene>
<feature type="domain" description="Glycoside hydrolase family 38 central" evidence="7">
    <location>
        <begin position="624"/>
        <end position="711"/>
    </location>
</feature>
<dbReference type="InterPro" id="IPR013780">
    <property type="entry name" value="Glyco_hydro_b"/>
</dbReference>
<evidence type="ECO:0000256" key="1">
    <source>
        <dbReference type="ARBA" id="ARBA00001947"/>
    </source>
</evidence>
<dbReference type="InterPro" id="IPR011013">
    <property type="entry name" value="Gal_mutarotase_sf_dom"/>
</dbReference>
<evidence type="ECO:0000256" key="3">
    <source>
        <dbReference type="ARBA" id="ARBA00022723"/>
    </source>
</evidence>
<dbReference type="Gene3D" id="3.20.110.10">
    <property type="entry name" value="Glycoside hydrolase 38, N terminal domain"/>
    <property type="match status" value="1"/>
</dbReference>
<evidence type="ECO:0000256" key="5">
    <source>
        <dbReference type="ARBA" id="ARBA00022833"/>
    </source>
</evidence>
<dbReference type="EMBL" id="JBEDNZ010000001">
    <property type="protein sequence ID" value="KAL0852323.1"/>
    <property type="molecule type" value="Genomic_DNA"/>
</dbReference>
<dbReference type="GO" id="GO:0046872">
    <property type="term" value="F:metal ion binding"/>
    <property type="evidence" value="ECO:0007669"/>
    <property type="project" value="UniProtKB-KW"/>
</dbReference>
<reference evidence="8 9" key="1">
    <citation type="submission" date="2024-06" db="EMBL/GenBank/DDBJ databases">
        <title>A chromosome-level genome assembly of beet webworm, Loxostege sticticalis.</title>
        <authorList>
            <person name="Zhang Y."/>
        </authorList>
    </citation>
    <scope>NUCLEOTIDE SEQUENCE [LARGE SCALE GENOMIC DNA]</scope>
    <source>
        <strain evidence="8">AQ028</strain>
        <tissue evidence="8">Male pupae</tissue>
    </source>
</reference>
<dbReference type="Pfam" id="PF07748">
    <property type="entry name" value="Glyco_hydro_38C"/>
    <property type="match status" value="1"/>
</dbReference>
<accession>A0ABD0TT29</accession>
<dbReference type="InterPro" id="IPR028995">
    <property type="entry name" value="Glyco_hydro_57/38_cen_sf"/>
</dbReference>
<protein>
    <recommendedName>
        <fullName evidence="7">Glycoside hydrolase family 38 central domain-containing protein</fullName>
    </recommendedName>
</protein>
<comment type="caution">
    <text evidence="8">The sequence shown here is derived from an EMBL/GenBank/DDBJ whole genome shotgun (WGS) entry which is preliminary data.</text>
</comment>
<evidence type="ECO:0000313" key="8">
    <source>
        <dbReference type="EMBL" id="KAL0852323.1"/>
    </source>
</evidence>
<dbReference type="SUPFAM" id="SSF74650">
    <property type="entry name" value="Galactose mutarotase-like"/>
    <property type="match status" value="1"/>
</dbReference>
<dbReference type="InterPro" id="IPR050843">
    <property type="entry name" value="Glycosyl_Hydrlase_38"/>
</dbReference>
<dbReference type="InterPro" id="IPR037094">
    <property type="entry name" value="Glyco_hydro_38_cen_sf"/>
</dbReference>
<comment type="cofactor">
    <cofactor evidence="1">
        <name>Zn(2+)</name>
        <dbReference type="ChEBI" id="CHEBI:29105"/>
    </cofactor>
</comment>
<comment type="similarity">
    <text evidence="2">Belongs to the glycosyl hydrolase 38 family.</text>
</comment>
<dbReference type="InterPro" id="IPR011682">
    <property type="entry name" value="Glyco_hydro_38_C"/>
</dbReference>
<evidence type="ECO:0000256" key="6">
    <source>
        <dbReference type="ARBA" id="ARBA00023295"/>
    </source>
</evidence>
<dbReference type="Proteomes" id="UP001549921">
    <property type="component" value="Unassembled WGS sequence"/>
</dbReference>
<dbReference type="Gene3D" id="2.70.98.30">
    <property type="entry name" value="Golgi alpha-mannosidase II, domain 4"/>
    <property type="match status" value="1"/>
</dbReference>
<name>A0ABD0TT29_LOXSC</name>
<proteinExistence type="inferred from homology"/>
<keyword evidence="6" id="KW-0326">Glycosidase</keyword>
<dbReference type="Gene3D" id="1.20.1270.50">
    <property type="entry name" value="Glycoside hydrolase family 38, central domain"/>
    <property type="match status" value="1"/>
</dbReference>
<evidence type="ECO:0000256" key="2">
    <source>
        <dbReference type="ARBA" id="ARBA00009792"/>
    </source>
</evidence>
<dbReference type="GO" id="GO:0016798">
    <property type="term" value="F:hydrolase activity, acting on glycosyl bonds"/>
    <property type="evidence" value="ECO:0007669"/>
    <property type="project" value="UniProtKB-KW"/>
</dbReference>
<dbReference type="InterPro" id="IPR015341">
    <property type="entry name" value="Glyco_hydro_38_cen"/>
</dbReference>
<dbReference type="InterPro" id="IPR011330">
    <property type="entry name" value="Glyco_hydro/deAcase_b/a-brl"/>
</dbReference>
<keyword evidence="4" id="KW-0378">Hydrolase</keyword>
<evidence type="ECO:0000259" key="7">
    <source>
        <dbReference type="SMART" id="SM00872"/>
    </source>
</evidence>
<evidence type="ECO:0000256" key="4">
    <source>
        <dbReference type="ARBA" id="ARBA00022801"/>
    </source>
</evidence>